<evidence type="ECO:0000256" key="7">
    <source>
        <dbReference type="ARBA" id="ARBA00023027"/>
    </source>
</evidence>
<evidence type="ECO:0000256" key="8">
    <source>
        <dbReference type="ARBA" id="ARBA00023157"/>
    </source>
</evidence>
<organism evidence="13 14">
    <name type="scientific">Mycoplasma testudineum</name>
    <dbReference type="NCBI Taxonomy" id="244584"/>
    <lineage>
        <taxon>Bacteria</taxon>
        <taxon>Bacillati</taxon>
        <taxon>Mycoplasmatota</taxon>
        <taxon>Mollicutes</taxon>
        <taxon>Mycoplasmataceae</taxon>
        <taxon>Mycoplasma</taxon>
    </lineage>
</organism>
<dbReference type="Pfam" id="PF00364">
    <property type="entry name" value="Biotin_lipoyl"/>
    <property type="match status" value="1"/>
</dbReference>
<dbReference type="PROSITE" id="PS00076">
    <property type="entry name" value="PYRIDINE_REDOX_1"/>
    <property type="match status" value="1"/>
</dbReference>
<dbReference type="InterPro" id="IPR000089">
    <property type="entry name" value="Biotin_lipoyl"/>
</dbReference>
<comment type="catalytic activity">
    <reaction evidence="10 11">
        <text>N(6)-[(R)-dihydrolipoyl]-L-lysyl-[protein] + NAD(+) = N(6)-[(R)-lipoyl]-L-lysyl-[protein] + NADH + H(+)</text>
        <dbReference type="Rhea" id="RHEA:15045"/>
        <dbReference type="Rhea" id="RHEA-COMP:10474"/>
        <dbReference type="Rhea" id="RHEA-COMP:10475"/>
        <dbReference type="ChEBI" id="CHEBI:15378"/>
        <dbReference type="ChEBI" id="CHEBI:57540"/>
        <dbReference type="ChEBI" id="CHEBI:57945"/>
        <dbReference type="ChEBI" id="CHEBI:83099"/>
        <dbReference type="ChEBI" id="CHEBI:83100"/>
        <dbReference type="EC" id="1.8.1.4"/>
    </reaction>
</comment>
<dbReference type="Gene3D" id="3.50.50.60">
    <property type="entry name" value="FAD/NAD(P)-binding domain"/>
    <property type="match status" value="2"/>
</dbReference>
<dbReference type="InterPro" id="IPR006258">
    <property type="entry name" value="Lipoamide_DH"/>
</dbReference>
<dbReference type="SUPFAM" id="SSF51230">
    <property type="entry name" value="Single hybrid motif"/>
    <property type="match status" value="1"/>
</dbReference>
<dbReference type="Pfam" id="PF07992">
    <property type="entry name" value="Pyr_redox_2"/>
    <property type="match status" value="1"/>
</dbReference>
<comment type="cofactor">
    <cofactor evidence="11">
        <name>FAD</name>
        <dbReference type="ChEBI" id="CHEBI:57692"/>
    </cofactor>
    <text evidence="11">Binds 1 FAD per subunit.</text>
</comment>
<dbReference type="InterPro" id="IPR011053">
    <property type="entry name" value="Single_hybrid_motif"/>
</dbReference>
<evidence type="ECO:0000259" key="12">
    <source>
        <dbReference type="PROSITE" id="PS50968"/>
    </source>
</evidence>
<evidence type="ECO:0000256" key="5">
    <source>
        <dbReference type="ARBA" id="ARBA00022827"/>
    </source>
</evidence>
<keyword evidence="14" id="KW-1185">Reference proteome</keyword>
<accession>A0A4R6ICD3</accession>
<keyword evidence="6 11" id="KW-0560">Oxidoreductase</keyword>
<dbReference type="Pfam" id="PF02852">
    <property type="entry name" value="Pyr_redox_dim"/>
    <property type="match status" value="1"/>
</dbReference>
<feature type="domain" description="Lipoyl-binding" evidence="12">
    <location>
        <begin position="1"/>
        <end position="76"/>
    </location>
</feature>
<dbReference type="InterPro" id="IPR016156">
    <property type="entry name" value="FAD/NAD-linked_Rdtase_dimer_sf"/>
</dbReference>
<dbReference type="OrthoDB" id="9807946at2"/>
<keyword evidence="9 11" id="KW-0676">Redox-active center</keyword>
<dbReference type="PRINTS" id="PR00368">
    <property type="entry name" value="FADPNR"/>
</dbReference>
<keyword evidence="7 11" id="KW-0520">NAD</keyword>
<evidence type="ECO:0000256" key="9">
    <source>
        <dbReference type="ARBA" id="ARBA00023284"/>
    </source>
</evidence>
<dbReference type="SUPFAM" id="SSF55424">
    <property type="entry name" value="FAD/NAD-linked reductases, dimerisation (C-terminal) domain"/>
    <property type="match status" value="1"/>
</dbReference>
<dbReference type="Gene3D" id="2.40.50.100">
    <property type="match status" value="1"/>
</dbReference>
<reference evidence="13 14" key="1">
    <citation type="submission" date="2019-03" db="EMBL/GenBank/DDBJ databases">
        <title>Genomic Encyclopedia of Archaeal and Bacterial Type Strains, Phase II (KMG-II): from individual species to whole genera.</title>
        <authorList>
            <person name="Goeker M."/>
        </authorList>
    </citation>
    <scope>NUCLEOTIDE SEQUENCE [LARGE SCALE GENOMIC DNA]</scope>
    <source>
        <strain evidence="13 14">ATCC 700618</strain>
    </source>
</reference>
<evidence type="ECO:0000256" key="3">
    <source>
        <dbReference type="ARBA" id="ARBA00016961"/>
    </source>
</evidence>
<evidence type="ECO:0000256" key="1">
    <source>
        <dbReference type="ARBA" id="ARBA00007532"/>
    </source>
</evidence>
<dbReference type="NCBIfam" id="TIGR01350">
    <property type="entry name" value="lipoamide_DH"/>
    <property type="match status" value="1"/>
</dbReference>
<dbReference type="InterPro" id="IPR004099">
    <property type="entry name" value="Pyr_nucl-diS_OxRdtase_dimer"/>
</dbReference>
<dbReference type="AlphaFoldDB" id="A0A4R6ICD3"/>
<dbReference type="Gene3D" id="3.30.390.30">
    <property type="match status" value="1"/>
</dbReference>
<proteinExistence type="inferred from homology"/>
<keyword evidence="8" id="KW-1015">Disulfide bond</keyword>
<evidence type="ECO:0000313" key="14">
    <source>
        <dbReference type="Proteomes" id="UP000295518"/>
    </source>
</evidence>
<dbReference type="PANTHER" id="PTHR22912">
    <property type="entry name" value="DISULFIDE OXIDOREDUCTASE"/>
    <property type="match status" value="1"/>
</dbReference>
<dbReference type="CDD" id="cd06849">
    <property type="entry name" value="lipoyl_domain"/>
    <property type="match status" value="1"/>
</dbReference>
<dbReference type="InterPro" id="IPR050151">
    <property type="entry name" value="Class-I_Pyr_Nuc-Dis_Oxidored"/>
</dbReference>
<dbReference type="InterPro" id="IPR012999">
    <property type="entry name" value="Pyr_OxRdtase_I_AS"/>
</dbReference>
<dbReference type="PROSITE" id="PS50968">
    <property type="entry name" value="BIOTINYL_LIPOYL"/>
    <property type="match status" value="1"/>
</dbReference>
<comment type="caution">
    <text evidence="13">The sequence shown here is derived from an EMBL/GenBank/DDBJ whole genome shotgun (WGS) entry which is preliminary data.</text>
</comment>
<comment type="similarity">
    <text evidence="1 11">Belongs to the class-I pyridine nucleotide-disulfide oxidoreductase family.</text>
</comment>
<dbReference type="GO" id="GO:0050660">
    <property type="term" value="F:flavin adenine dinucleotide binding"/>
    <property type="evidence" value="ECO:0007669"/>
    <property type="project" value="InterPro"/>
</dbReference>
<comment type="miscellaneous">
    <text evidence="11">The active site is a redox-active disulfide bond.</text>
</comment>
<evidence type="ECO:0000256" key="10">
    <source>
        <dbReference type="ARBA" id="ARBA00049187"/>
    </source>
</evidence>
<protein>
    <recommendedName>
        <fullName evidence="3 11">Dihydrolipoyl dehydrogenase</fullName>
        <ecNumber evidence="2 11">1.8.1.4</ecNumber>
    </recommendedName>
</protein>
<dbReference type="Proteomes" id="UP000295518">
    <property type="component" value="Unassembled WGS sequence"/>
</dbReference>
<name>A0A4R6ICD3_9MOLU</name>
<gene>
    <name evidence="13" type="ORF">EI74_0550</name>
</gene>
<dbReference type="PRINTS" id="PR00411">
    <property type="entry name" value="PNDRDTASEI"/>
</dbReference>
<keyword evidence="5 11" id="KW-0274">FAD</keyword>
<keyword evidence="4 11" id="KW-0285">Flavoprotein</keyword>
<evidence type="ECO:0000256" key="2">
    <source>
        <dbReference type="ARBA" id="ARBA00012608"/>
    </source>
</evidence>
<evidence type="ECO:0000313" key="13">
    <source>
        <dbReference type="EMBL" id="TDO19910.1"/>
    </source>
</evidence>
<dbReference type="EC" id="1.8.1.4" evidence="2 11"/>
<dbReference type="FunFam" id="3.30.390.30:FF:000001">
    <property type="entry name" value="Dihydrolipoyl dehydrogenase"/>
    <property type="match status" value="1"/>
</dbReference>
<dbReference type="GO" id="GO:0004148">
    <property type="term" value="F:dihydrolipoyl dehydrogenase (NADH) activity"/>
    <property type="evidence" value="ECO:0007669"/>
    <property type="project" value="UniProtKB-EC"/>
</dbReference>
<evidence type="ECO:0000256" key="11">
    <source>
        <dbReference type="RuleBase" id="RU003692"/>
    </source>
</evidence>
<dbReference type="SUPFAM" id="SSF51905">
    <property type="entry name" value="FAD/NAD(P)-binding domain"/>
    <property type="match status" value="1"/>
</dbReference>
<dbReference type="GO" id="GO:0006103">
    <property type="term" value="P:2-oxoglutarate metabolic process"/>
    <property type="evidence" value="ECO:0007669"/>
    <property type="project" value="TreeGrafter"/>
</dbReference>
<dbReference type="InterPro" id="IPR023753">
    <property type="entry name" value="FAD/NAD-binding_dom"/>
</dbReference>
<sequence length="588" mass="63643">MYKFKFADIGEGLHEGTVAEVYKKVGDLVKEGESLFSVENEKMTSDIPSPVTGKITEVLLEEGKVIHVGDVIYVIDDASGSSDSKEAAPSPKAEVKAEVKVESPKVQVSSSNKEEAKAFAGKVDEEFDLIVVGAGPAGYLAAEEAGKYGLKTLIVEKEFWGGVCLNIGCIPTKALLNSTHYLQATQEAQEVGVVYKNANIEIDYKKSWKAIQAKKDAVVKQIVGGVKLLLKQPNIKVIEGTAEFVAAKAIKVDGKVYSAKNVILATGSVSRKLNLPGFDKAYEKGIAITSRSAINMQDYPSSLNIIGAGVIGLEMAQVYSTAGVKVNVIQNTDSILTDGISLAIRKALITRLEKDGVKFYFNSQVKEMKGKKLLFESNGEAKELEADYTLVSVGRVTVSLGVDKFGIKFDERGVIQVDDNFETNIAGFYAVGDVNAQKMLAHVAYSQAQEVVNRINGISHVYPKKNVPAVIYTNPEISFVGLTHKEAVDAGYKVVIGKYSYAHLGRAIATGKNEGFIEIYVDSETGKILGSQIFGANISDFIAEITLAMDNEITIYEIASTIHPHPSYAEIIWEAARGVVLKLHKSHK</sequence>
<dbReference type="PANTHER" id="PTHR22912:SF160">
    <property type="entry name" value="DIHYDROLIPOYL DEHYDROGENASE"/>
    <property type="match status" value="1"/>
</dbReference>
<dbReference type="EMBL" id="SNWN01000012">
    <property type="protein sequence ID" value="TDO19910.1"/>
    <property type="molecule type" value="Genomic_DNA"/>
</dbReference>
<evidence type="ECO:0000256" key="4">
    <source>
        <dbReference type="ARBA" id="ARBA00022630"/>
    </source>
</evidence>
<evidence type="ECO:0000256" key="6">
    <source>
        <dbReference type="ARBA" id="ARBA00023002"/>
    </source>
</evidence>
<dbReference type="InterPro" id="IPR036188">
    <property type="entry name" value="FAD/NAD-bd_sf"/>
</dbReference>